<proteinExistence type="predicted"/>
<dbReference type="InterPro" id="IPR006083">
    <property type="entry name" value="PRK/URK"/>
</dbReference>
<dbReference type="InterPro" id="IPR006805">
    <property type="entry name" value="Anth_synth_I_N"/>
</dbReference>
<feature type="domain" description="Chorismate-utilising enzyme C-terminal" evidence="1">
    <location>
        <begin position="393"/>
        <end position="653"/>
    </location>
</feature>
<protein>
    <submittedName>
        <fullName evidence="4">Aminodeoxychorismate synthase component I</fullName>
    </submittedName>
</protein>
<dbReference type="InterPro" id="IPR019999">
    <property type="entry name" value="Anth_synth_I-like"/>
</dbReference>
<dbReference type="PANTHER" id="PTHR11236">
    <property type="entry name" value="AMINOBENZOATE/ANTHRANILATE SYNTHASE"/>
    <property type="match status" value="1"/>
</dbReference>
<dbReference type="Proteomes" id="UP000235739">
    <property type="component" value="Unassembled WGS sequence"/>
</dbReference>
<reference evidence="4 5" key="1">
    <citation type="journal article" date="2017" name="Elife">
        <title>Extensive horizontal gene transfer in cheese-associated bacteria.</title>
        <authorList>
            <person name="Bonham K.S."/>
            <person name="Wolfe B.E."/>
            <person name="Dutton R.J."/>
        </authorList>
    </citation>
    <scope>NUCLEOTIDE SEQUENCE [LARGE SCALE GENOMIC DNA]</scope>
    <source>
        <strain evidence="4 5">JB182</strain>
    </source>
</reference>
<dbReference type="PRINTS" id="PR00095">
    <property type="entry name" value="ANTSNTHASEI"/>
</dbReference>
<evidence type="ECO:0000259" key="3">
    <source>
        <dbReference type="Pfam" id="PF04715"/>
    </source>
</evidence>
<dbReference type="GO" id="GO:0016301">
    <property type="term" value="F:kinase activity"/>
    <property type="evidence" value="ECO:0007669"/>
    <property type="project" value="InterPro"/>
</dbReference>
<dbReference type="Pfam" id="PF04715">
    <property type="entry name" value="Anth_synt_I_N"/>
    <property type="match status" value="1"/>
</dbReference>
<dbReference type="Pfam" id="PF00425">
    <property type="entry name" value="Chorismate_bind"/>
    <property type="match status" value="1"/>
</dbReference>
<dbReference type="PANTHER" id="PTHR11236:SF18">
    <property type="entry name" value="AMINODEOXYCHORISMATE SYNTHASE"/>
    <property type="match status" value="1"/>
</dbReference>
<evidence type="ECO:0000313" key="4">
    <source>
        <dbReference type="EMBL" id="PMQ20163.1"/>
    </source>
</evidence>
<dbReference type="GO" id="GO:0008153">
    <property type="term" value="P:4-aminobenzoate biosynthetic process"/>
    <property type="evidence" value="ECO:0007669"/>
    <property type="project" value="TreeGrafter"/>
</dbReference>
<dbReference type="GO" id="GO:0005524">
    <property type="term" value="F:ATP binding"/>
    <property type="evidence" value="ECO:0007669"/>
    <property type="project" value="InterPro"/>
</dbReference>
<evidence type="ECO:0000313" key="5">
    <source>
        <dbReference type="Proteomes" id="UP000235739"/>
    </source>
</evidence>
<name>A0A2N7S245_9MICC</name>
<sequence length="669" mass="73452">METARPTLIAVDGRSGSGKSTFATDLAKYLEATASVAILRLEELYHGWDGLHRSFDLYNQLLPQLADGQGITYPIWNWEADTLGAPKNLVPADVVIIEGVGALHGGAREFLDLGIWLEAPENFRRDRALARDGQTYSPYWQMWAEQEERYLQAQQPSQAATLMMRTDLDQDPMQIWKQASAYLPGPVRQLCSQAGFAPAQLEFRQSYQGPADAAALFDQLAQGHRHAAFLESTSHQLSDPLGRNRYSIIALSTAPQPPVLSANAQGTTLDLPGAQVQLGQDFFPALAALWPTGNTAATCYPLPSWVGYLGYELKREVGAADLSAVIEPGRVRPDAQFFAPDTVVIIDHREEQMHLHSSSQPEPSLSLLLGYPPEHRPARPLPTPNFSCADTEAGYKHKIRQAQHEIYEGNTYEVCLTTELTAQVPEFDPFEAYCRMRRTSPAPFAHYLRFADLQISSISPERFLALSKDGQLRAEPIKGTRARGIDEESDLALKHDLATHPKDRAENIMIVDLLRNDLSHHAVPGSVKVTRLCAVETYATVHQMVSTIDATLASPHLAAHALREAFPPGSMTGAPKLSTMNILDELEEQRARGLYSGAVGYLGADGAADFSVVIRTLVCDQLADQSWRLSLGLGGAITADSVPTEEWDEVITKSRGVLQALGAQFPSRT</sequence>
<gene>
    <name evidence="4" type="ORF">CIK84_00590</name>
</gene>
<dbReference type="GO" id="GO:0046820">
    <property type="term" value="F:4-amino-4-deoxychorismate synthase activity"/>
    <property type="evidence" value="ECO:0007669"/>
    <property type="project" value="TreeGrafter"/>
</dbReference>
<dbReference type="GO" id="GO:0000162">
    <property type="term" value="P:L-tryptophan biosynthetic process"/>
    <property type="evidence" value="ECO:0007669"/>
    <property type="project" value="TreeGrafter"/>
</dbReference>
<accession>A0A2N7S245</accession>
<dbReference type="Gene3D" id="3.60.120.10">
    <property type="entry name" value="Anthranilate synthase"/>
    <property type="match status" value="1"/>
</dbReference>
<dbReference type="AlphaFoldDB" id="A0A2N7S245"/>
<dbReference type="SUPFAM" id="SSF56322">
    <property type="entry name" value="ADC synthase"/>
    <property type="match status" value="1"/>
</dbReference>
<dbReference type="Pfam" id="PF00485">
    <property type="entry name" value="PRK"/>
    <property type="match status" value="1"/>
</dbReference>
<dbReference type="RefSeq" id="WP_102597287.1">
    <property type="nucleotide sequence ID" value="NZ_JBQQOF010000056.1"/>
</dbReference>
<organism evidence="4 5">
    <name type="scientific">Glutamicibacter arilaitensis</name>
    <dbReference type="NCBI Taxonomy" id="256701"/>
    <lineage>
        <taxon>Bacteria</taxon>
        <taxon>Bacillati</taxon>
        <taxon>Actinomycetota</taxon>
        <taxon>Actinomycetes</taxon>
        <taxon>Micrococcales</taxon>
        <taxon>Micrococcaceae</taxon>
        <taxon>Glutamicibacter</taxon>
    </lineage>
</organism>
<dbReference type="GO" id="GO:0005737">
    <property type="term" value="C:cytoplasm"/>
    <property type="evidence" value="ECO:0007669"/>
    <property type="project" value="TreeGrafter"/>
</dbReference>
<evidence type="ECO:0000259" key="2">
    <source>
        <dbReference type="Pfam" id="PF00485"/>
    </source>
</evidence>
<feature type="domain" description="Phosphoribulokinase/uridine kinase" evidence="2">
    <location>
        <begin position="54"/>
        <end position="133"/>
    </location>
</feature>
<dbReference type="SUPFAM" id="SSF52540">
    <property type="entry name" value="P-loop containing nucleoside triphosphate hydrolases"/>
    <property type="match status" value="1"/>
</dbReference>
<dbReference type="InterPro" id="IPR015890">
    <property type="entry name" value="Chorismate_C"/>
</dbReference>
<dbReference type="InterPro" id="IPR027417">
    <property type="entry name" value="P-loop_NTPase"/>
</dbReference>
<feature type="domain" description="Anthranilate synthase component I N-terminal" evidence="3">
    <location>
        <begin position="214"/>
        <end position="355"/>
    </location>
</feature>
<comment type="caution">
    <text evidence="4">The sequence shown here is derived from an EMBL/GenBank/DDBJ whole genome shotgun (WGS) entry which is preliminary data.</text>
</comment>
<dbReference type="EMBL" id="PNQX01000001">
    <property type="protein sequence ID" value="PMQ20163.1"/>
    <property type="molecule type" value="Genomic_DNA"/>
</dbReference>
<evidence type="ECO:0000259" key="1">
    <source>
        <dbReference type="Pfam" id="PF00425"/>
    </source>
</evidence>
<dbReference type="InterPro" id="IPR005801">
    <property type="entry name" value="ADC_synthase"/>
</dbReference>
<dbReference type="Gene3D" id="3.40.50.300">
    <property type="entry name" value="P-loop containing nucleotide triphosphate hydrolases"/>
    <property type="match status" value="1"/>
</dbReference>